<evidence type="ECO:0000256" key="7">
    <source>
        <dbReference type="ARBA" id="ARBA00023160"/>
    </source>
</evidence>
<evidence type="ECO:0000256" key="3">
    <source>
        <dbReference type="ARBA" id="ARBA00022723"/>
    </source>
</evidence>
<dbReference type="GO" id="GO:0008897">
    <property type="term" value="F:holo-[acyl-carrier-protein] synthase activity"/>
    <property type="evidence" value="ECO:0007669"/>
    <property type="project" value="UniProtKB-UniRule"/>
</dbReference>
<evidence type="ECO:0000256" key="1">
    <source>
        <dbReference type="ARBA" id="ARBA00022516"/>
    </source>
</evidence>
<evidence type="ECO:0000256" key="4">
    <source>
        <dbReference type="ARBA" id="ARBA00022832"/>
    </source>
</evidence>
<name>A0A840S255_9BURK</name>
<dbReference type="Pfam" id="PF01648">
    <property type="entry name" value="ACPS"/>
    <property type="match status" value="1"/>
</dbReference>
<keyword evidence="2 8" id="KW-0808">Transferase</keyword>
<keyword evidence="6 8" id="KW-0443">Lipid metabolism</keyword>
<dbReference type="InterPro" id="IPR037143">
    <property type="entry name" value="4-PPantetheinyl_Trfase_dom_sf"/>
</dbReference>
<evidence type="ECO:0000256" key="6">
    <source>
        <dbReference type="ARBA" id="ARBA00023098"/>
    </source>
</evidence>
<dbReference type="InterPro" id="IPR002582">
    <property type="entry name" value="ACPS"/>
</dbReference>
<dbReference type="AlphaFoldDB" id="A0A840S255"/>
<comment type="cofactor">
    <cofactor evidence="8">
        <name>Mg(2+)</name>
        <dbReference type="ChEBI" id="CHEBI:18420"/>
    </cofactor>
</comment>
<comment type="subcellular location">
    <subcellularLocation>
        <location evidence="8">Cytoplasm</location>
    </subcellularLocation>
</comment>
<feature type="binding site" evidence="8">
    <location>
        <position position="14"/>
    </location>
    <ligand>
        <name>Mg(2+)</name>
        <dbReference type="ChEBI" id="CHEBI:18420"/>
    </ligand>
</feature>
<sequence length="139" mass="15460">MHSGRAVIVGLGTDLCSIERMASVWQRQGERFAAKVLGPDELALFNERLARSAPRGMAFLATRFAAKEAFSKAIGLGMRPPMNWQSCQTLPGTQGEPVLHLQGELARWMAERRWLARVSLSDERQFALATVLIQEIAHD</sequence>
<comment type="catalytic activity">
    <reaction evidence="8">
        <text>apo-[ACP] + CoA = holo-[ACP] + adenosine 3',5'-bisphosphate + H(+)</text>
        <dbReference type="Rhea" id="RHEA:12068"/>
        <dbReference type="Rhea" id="RHEA-COMP:9685"/>
        <dbReference type="Rhea" id="RHEA-COMP:9690"/>
        <dbReference type="ChEBI" id="CHEBI:15378"/>
        <dbReference type="ChEBI" id="CHEBI:29999"/>
        <dbReference type="ChEBI" id="CHEBI:57287"/>
        <dbReference type="ChEBI" id="CHEBI:58343"/>
        <dbReference type="ChEBI" id="CHEBI:64479"/>
        <dbReference type="EC" id="2.7.8.7"/>
    </reaction>
</comment>
<dbReference type="GO" id="GO:0000287">
    <property type="term" value="F:magnesium ion binding"/>
    <property type="evidence" value="ECO:0007669"/>
    <property type="project" value="UniProtKB-UniRule"/>
</dbReference>
<feature type="domain" description="4'-phosphopantetheinyl transferase" evidence="9">
    <location>
        <begin position="10"/>
        <end position="127"/>
    </location>
</feature>
<gene>
    <name evidence="8" type="primary">acpS</name>
    <name evidence="10" type="ORF">HNQ51_001699</name>
</gene>
<evidence type="ECO:0000256" key="8">
    <source>
        <dbReference type="HAMAP-Rule" id="MF_00101"/>
    </source>
</evidence>
<dbReference type="InterPro" id="IPR008278">
    <property type="entry name" value="4-PPantetheinyl_Trfase_dom"/>
</dbReference>
<proteinExistence type="inferred from homology"/>
<dbReference type="GO" id="GO:0006633">
    <property type="term" value="P:fatty acid biosynthetic process"/>
    <property type="evidence" value="ECO:0007669"/>
    <property type="project" value="UniProtKB-UniRule"/>
</dbReference>
<protein>
    <recommendedName>
        <fullName evidence="8">Holo-[acyl-carrier-protein] synthase</fullName>
        <shortName evidence="8">Holo-ACP synthase</shortName>
        <ecNumber evidence="8">2.7.8.7</ecNumber>
    </recommendedName>
    <alternativeName>
        <fullName evidence="8">4'-phosphopantetheinyl transferase AcpS</fullName>
    </alternativeName>
</protein>
<dbReference type="NCBIfam" id="TIGR00556">
    <property type="entry name" value="pantethn_trn"/>
    <property type="match status" value="1"/>
</dbReference>
<feature type="binding site" evidence="8">
    <location>
        <position position="68"/>
    </location>
    <ligand>
        <name>Mg(2+)</name>
        <dbReference type="ChEBI" id="CHEBI:18420"/>
    </ligand>
</feature>
<keyword evidence="11" id="KW-1185">Reference proteome</keyword>
<dbReference type="Proteomes" id="UP000554837">
    <property type="component" value="Unassembled WGS sequence"/>
</dbReference>
<keyword evidence="8" id="KW-0963">Cytoplasm</keyword>
<accession>A0A840S255</accession>
<dbReference type="HAMAP" id="MF_00101">
    <property type="entry name" value="AcpS"/>
    <property type="match status" value="1"/>
</dbReference>
<evidence type="ECO:0000256" key="5">
    <source>
        <dbReference type="ARBA" id="ARBA00022842"/>
    </source>
</evidence>
<dbReference type="InterPro" id="IPR004568">
    <property type="entry name" value="Ppantetheine-prot_Trfase_dom"/>
</dbReference>
<dbReference type="NCBIfam" id="TIGR00516">
    <property type="entry name" value="acpS"/>
    <property type="match status" value="1"/>
</dbReference>
<evidence type="ECO:0000259" key="9">
    <source>
        <dbReference type="Pfam" id="PF01648"/>
    </source>
</evidence>
<dbReference type="EMBL" id="JACHHO010000002">
    <property type="protein sequence ID" value="MBB5204385.1"/>
    <property type="molecule type" value="Genomic_DNA"/>
</dbReference>
<reference evidence="10 11" key="1">
    <citation type="submission" date="2020-08" db="EMBL/GenBank/DDBJ databases">
        <title>Genomic Encyclopedia of Type Strains, Phase IV (KMG-IV): sequencing the most valuable type-strain genomes for metagenomic binning, comparative biology and taxonomic classification.</title>
        <authorList>
            <person name="Goeker M."/>
        </authorList>
    </citation>
    <scope>NUCLEOTIDE SEQUENCE [LARGE SCALE GENOMIC DNA]</scope>
    <source>
        <strain evidence="10 11">DSM 23958</strain>
    </source>
</reference>
<keyword evidence="7 8" id="KW-0275">Fatty acid biosynthesis</keyword>
<evidence type="ECO:0000313" key="11">
    <source>
        <dbReference type="Proteomes" id="UP000554837"/>
    </source>
</evidence>
<evidence type="ECO:0000313" key="10">
    <source>
        <dbReference type="EMBL" id="MBB5204385.1"/>
    </source>
</evidence>
<dbReference type="EC" id="2.7.8.7" evidence="8"/>
<keyword evidence="1 8" id="KW-0444">Lipid biosynthesis</keyword>
<comment type="function">
    <text evidence="8">Transfers the 4'-phosphopantetheine moiety from coenzyme A to a Ser of acyl-carrier-protein.</text>
</comment>
<comment type="similarity">
    <text evidence="8">Belongs to the P-Pant transferase superfamily. AcpS family.</text>
</comment>
<comment type="caution">
    <text evidence="10">The sequence shown here is derived from an EMBL/GenBank/DDBJ whole genome shotgun (WGS) entry which is preliminary data.</text>
</comment>
<keyword evidence="5 8" id="KW-0460">Magnesium</keyword>
<dbReference type="SUPFAM" id="SSF56214">
    <property type="entry name" value="4'-phosphopantetheinyl transferase"/>
    <property type="match status" value="1"/>
</dbReference>
<keyword evidence="4 8" id="KW-0276">Fatty acid metabolism</keyword>
<keyword evidence="3 8" id="KW-0479">Metal-binding</keyword>
<evidence type="ECO:0000256" key="2">
    <source>
        <dbReference type="ARBA" id="ARBA00022679"/>
    </source>
</evidence>
<dbReference type="GO" id="GO:0005737">
    <property type="term" value="C:cytoplasm"/>
    <property type="evidence" value="ECO:0007669"/>
    <property type="project" value="UniProtKB-SubCell"/>
</dbReference>
<dbReference type="Gene3D" id="3.90.470.20">
    <property type="entry name" value="4'-phosphopantetheinyl transferase domain"/>
    <property type="match status" value="1"/>
</dbReference>
<organism evidence="10 11">
    <name type="scientific">Inhella inkyongensis</name>
    <dbReference type="NCBI Taxonomy" id="392593"/>
    <lineage>
        <taxon>Bacteria</taxon>
        <taxon>Pseudomonadati</taxon>
        <taxon>Pseudomonadota</taxon>
        <taxon>Betaproteobacteria</taxon>
        <taxon>Burkholderiales</taxon>
        <taxon>Sphaerotilaceae</taxon>
        <taxon>Inhella</taxon>
    </lineage>
</organism>